<dbReference type="RefSeq" id="WP_226592788.1">
    <property type="nucleotide sequence ID" value="NZ_BLAY01000245.1"/>
</dbReference>
<sequence>MQTEQMNEMPGEVKEMPQGAQNIFKAAFKSAQEDGMSQQGALDVAWNSVKRGYEKDADGKWQLIPQHSNQTNKSVQSGGN</sequence>
<comment type="caution">
    <text evidence="2">The sequence shown here is derived from an EMBL/GenBank/DDBJ whole genome shotgun (WGS) entry which is preliminary data.</text>
</comment>
<feature type="compositionally biased region" description="Polar residues" evidence="1">
    <location>
        <begin position="65"/>
        <end position="80"/>
    </location>
</feature>
<dbReference type="InterPro" id="IPR009317">
    <property type="entry name" value="ChaB"/>
</dbReference>
<evidence type="ECO:0000313" key="3">
    <source>
        <dbReference type="Proteomes" id="UP001050975"/>
    </source>
</evidence>
<gene>
    <name evidence="2" type="ORF">MiSe_85300</name>
</gene>
<dbReference type="AlphaFoldDB" id="A0AAV3XT32"/>
<dbReference type="InterPro" id="IPR037205">
    <property type="entry name" value="ChaB_sf"/>
</dbReference>
<proteinExistence type="predicted"/>
<organism evidence="2 3">
    <name type="scientific">Microseira wollei NIES-4236</name>
    <dbReference type="NCBI Taxonomy" id="2530354"/>
    <lineage>
        <taxon>Bacteria</taxon>
        <taxon>Bacillati</taxon>
        <taxon>Cyanobacteriota</taxon>
        <taxon>Cyanophyceae</taxon>
        <taxon>Oscillatoriophycideae</taxon>
        <taxon>Aerosakkonematales</taxon>
        <taxon>Aerosakkonemataceae</taxon>
        <taxon>Microseira</taxon>
    </lineage>
</organism>
<name>A0AAV3XT32_9CYAN</name>
<dbReference type="Proteomes" id="UP001050975">
    <property type="component" value="Unassembled WGS sequence"/>
</dbReference>
<evidence type="ECO:0000256" key="1">
    <source>
        <dbReference type="SAM" id="MobiDB-lite"/>
    </source>
</evidence>
<dbReference type="Pfam" id="PF06150">
    <property type="entry name" value="ChaB"/>
    <property type="match status" value="1"/>
</dbReference>
<reference evidence="2" key="1">
    <citation type="submission" date="2019-10" db="EMBL/GenBank/DDBJ databases">
        <title>Draft genome sequece of Microseira wollei NIES-4236.</title>
        <authorList>
            <person name="Yamaguchi H."/>
            <person name="Suzuki S."/>
            <person name="Kawachi M."/>
        </authorList>
    </citation>
    <scope>NUCLEOTIDE SEQUENCE</scope>
    <source>
        <strain evidence="2">NIES-4236</strain>
    </source>
</reference>
<dbReference type="EMBL" id="BLAY01000245">
    <property type="protein sequence ID" value="GET43705.1"/>
    <property type="molecule type" value="Genomic_DNA"/>
</dbReference>
<keyword evidence="3" id="KW-1185">Reference proteome</keyword>
<evidence type="ECO:0000313" key="2">
    <source>
        <dbReference type="EMBL" id="GET43705.1"/>
    </source>
</evidence>
<accession>A0AAV3XT32</accession>
<evidence type="ECO:0008006" key="4">
    <source>
        <dbReference type="Google" id="ProtNLM"/>
    </source>
</evidence>
<protein>
    <recommendedName>
        <fullName evidence="4">ChaB family protein</fullName>
    </recommendedName>
</protein>
<feature type="region of interest" description="Disordered" evidence="1">
    <location>
        <begin position="57"/>
        <end position="80"/>
    </location>
</feature>
<dbReference type="Gene3D" id="1.10.1740.70">
    <property type="entry name" value="ChaB"/>
    <property type="match status" value="1"/>
</dbReference>
<dbReference type="SUPFAM" id="SSF140376">
    <property type="entry name" value="ChaB-like"/>
    <property type="match status" value="1"/>
</dbReference>